<dbReference type="EMBL" id="FOYI01000008">
    <property type="protein sequence ID" value="SFR14162.1"/>
    <property type="molecule type" value="Genomic_DNA"/>
</dbReference>
<dbReference type="Pfam" id="PF11233">
    <property type="entry name" value="DUF3035"/>
    <property type="match status" value="1"/>
</dbReference>
<dbReference type="Proteomes" id="UP000199302">
    <property type="component" value="Unassembled WGS sequence"/>
</dbReference>
<evidence type="ECO:0000256" key="1">
    <source>
        <dbReference type="SAM" id="MobiDB-lite"/>
    </source>
</evidence>
<keyword evidence="3" id="KW-1185">Reference proteome</keyword>
<dbReference type="STRING" id="871652.SAMN04515673_10893"/>
<evidence type="ECO:0000313" key="3">
    <source>
        <dbReference type="Proteomes" id="UP000199302"/>
    </source>
</evidence>
<name>A0A1I6E9C7_9RHOB</name>
<reference evidence="2 3" key="1">
    <citation type="submission" date="2016-10" db="EMBL/GenBank/DDBJ databases">
        <authorList>
            <person name="de Groot N.N."/>
        </authorList>
    </citation>
    <scope>NUCLEOTIDE SEQUENCE [LARGE SCALE GENOMIC DNA]</scope>
    <source>
        <strain evidence="3">KMM 9023,NRIC 0796,JCM 17311,KCTC 23692</strain>
    </source>
</reference>
<evidence type="ECO:0008006" key="4">
    <source>
        <dbReference type="Google" id="ProtNLM"/>
    </source>
</evidence>
<feature type="region of interest" description="Disordered" evidence="1">
    <location>
        <begin position="53"/>
        <end position="99"/>
    </location>
</feature>
<sequence>MAGQQDRTRGDAMTHRRIARRCALVLATAATLAGCAGGERGLHQFSSSGNGPDAFAAMPARPLDMPQTSTLPAPTPGAVNRADRDPVGEGIAALGGTRSTGGIPASDAGLIAQASRNGTAPGIRATLAQEDAALRSRSRTLSAGGWLRGSDRYFRTYARQALDADAEAARFRAAGVPTPSAPPGN</sequence>
<dbReference type="PROSITE" id="PS51257">
    <property type="entry name" value="PROKAR_LIPOPROTEIN"/>
    <property type="match status" value="1"/>
</dbReference>
<accession>A0A1I6E9C7</accession>
<protein>
    <recommendedName>
        <fullName evidence="4">Beta-barrel assembly machine subunit BamF</fullName>
    </recommendedName>
</protein>
<evidence type="ECO:0000313" key="2">
    <source>
        <dbReference type="EMBL" id="SFR14162.1"/>
    </source>
</evidence>
<dbReference type="InterPro" id="IPR021395">
    <property type="entry name" value="DUF3035"/>
</dbReference>
<organism evidence="2 3">
    <name type="scientific">Poseidonocella sedimentorum</name>
    <dbReference type="NCBI Taxonomy" id="871652"/>
    <lineage>
        <taxon>Bacteria</taxon>
        <taxon>Pseudomonadati</taxon>
        <taxon>Pseudomonadota</taxon>
        <taxon>Alphaproteobacteria</taxon>
        <taxon>Rhodobacterales</taxon>
        <taxon>Roseobacteraceae</taxon>
        <taxon>Poseidonocella</taxon>
    </lineage>
</organism>
<dbReference type="AlphaFoldDB" id="A0A1I6E9C7"/>
<gene>
    <name evidence="2" type="ORF">SAMN04515673_10893</name>
</gene>
<proteinExistence type="predicted"/>